<dbReference type="Proteomes" id="UP000029227">
    <property type="component" value="Unassembled WGS sequence"/>
</dbReference>
<reference evidence="2 3" key="1">
    <citation type="journal article" date="2014" name="Genome Announc.">
        <title>Draft Genome Sequences of Two Vibrionaceae Species, Vibrio ponticus C121 and Photobacterium aphoticum C119, Isolated as Coral Reef Microbiota.</title>
        <authorList>
            <person name="Al-saari N."/>
            <person name="Meirelles P.M."/>
            <person name="Mino S."/>
            <person name="Suda W."/>
            <person name="Oshima K."/>
            <person name="Hattori M."/>
            <person name="Ohkuma M."/>
            <person name="Thompson F.L."/>
            <person name="Gomez-Gil B."/>
            <person name="Sawabe T."/>
            <person name="Sawabe T."/>
        </authorList>
    </citation>
    <scope>NUCLEOTIDE SEQUENCE [LARGE SCALE GENOMIC DNA]</scope>
    <source>
        <strain evidence="2 3">JCM 19237</strain>
    </source>
</reference>
<feature type="coiled-coil region" evidence="1">
    <location>
        <begin position="66"/>
        <end position="110"/>
    </location>
</feature>
<dbReference type="EMBL" id="BBMN01000020">
    <property type="protein sequence ID" value="GAL07925.1"/>
    <property type="molecule type" value="Genomic_DNA"/>
</dbReference>
<comment type="caution">
    <text evidence="2">The sequence shown here is derived from an EMBL/GenBank/DDBJ whole genome shotgun (WGS) entry which is preliminary data.</text>
</comment>
<protein>
    <submittedName>
        <fullName evidence="2">Uncharacterized protein</fullName>
    </submittedName>
</protein>
<evidence type="ECO:0000313" key="2">
    <source>
        <dbReference type="EMBL" id="GAL07925.1"/>
    </source>
</evidence>
<dbReference type="STRING" id="754436.JCM19237_305"/>
<gene>
    <name evidence="2" type="ORF">JCM19237_305</name>
</gene>
<sequence>MLQSVAWQKIIGKQMELAANRVSFGDDRKYSHVLTKQEAKAAAKNRSTKIDPEKAKAAFRNYQRSQKAFDKKLKQNQKEIDRVRKQANRIRKQSNTIKKQQQTIDQMRDMLKMSFAMFSDGIKAAGGTRDQAIKQFAQKMNMSESKLKGVLK</sequence>
<evidence type="ECO:0000256" key="1">
    <source>
        <dbReference type="SAM" id="Coils"/>
    </source>
</evidence>
<keyword evidence="1" id="KW-0175">Coiled coil</keyword>
<organism evidence="2 3">
    <name type="scientific">Photobacterium aphoticum</name>
    <dbReference type="NCBI Taxonomy" id="754436"/>
    <lineage>
        <taxon>Bacteria</taxon>
        <taxon>Pseudomonadati</taxon>
        <taxon>Pseudomonadota</taxon>
        <taxon>Gammaproteobacteria</taxon>
        <taxon>Vibrionales</taxon>
        <taxon>Vibrionaceae</taxon>
        <taxon>Photobacterium</taxon>
    </lineage>
</organism>
<accession>A0A090QXJ8</accession>
<proteinExistence type="predicted"/>
<dbReference type="AlphaFoldDB" id="A0A090QXJ8"/>
<evidence type="ECO:0000313" key="3">
    <source>
        <dbReference type="Proteomes" id="UP000029227"/>
    </source>
</evidence>
<name>A0A090QXJ8_9GAMM</name>